<gene>
    <name evidence="2" type="ORF">NQ317_007226</name>
</gene>
<dbReference type="EMBL" id="JAPWTJ010001662">
    <property type="protein sequence ID" value="KAJ8970163.1"/>
    <property type="molecule type" value="Genomic_DNA"/>
</dbReference>
<keyword evidence="3" id="KW-1185">Reference proteome</keyword>
<evidence type="ECO:0000313" key="2">
    <source>
        <dbReference type="EMBL" id="KAJ8970163.1"/>
    </source>
</evidence>
<name>A0ABQ9J168_9CUCU</name>
<organism evidence="2 3">
    <name type="scientific">Molorchus minor</name>
    <dbReference type="NCBI Taxonomy" id="1323400"/>
    <lineage>
        <taxon>Eukaryota</taxon>
        <taxon>Metazoa</taxon>
        <taxon>Ecdysozoa</taxon>
        <taxon>Arthropoda</taxon>
        <taxon>Hexapoda</taxon>
        <taxon>Insecta</taxon>
        <taxon>Pterygota</taxon>
        <taxon>Neoptera</taxon>
        <taxon>Endopterygota</taxon>
        <taxon>Coleoptera</taxon>
        <taxon>Polyphaga</taxon>
        <taxon>Cucujiformia</taxon>
        <taxon>Chrysomeloidea</taxon>
        <taxon>Cerambycidae</taxon>
        <taxon>Lamiinae</taxon>
        <taxon>Monochamini</taxon>
        <taxon>Molorchus</taxon>
    </lineage>
</organism>
<proteinExistence type="predicted"/>
<sequence>MNNLNKKINIPKSTTVTITEGTKRINLPKNITVALEESISNPNAKSILIPLPTNIDTSSRPEQDPLFIPEIQRGIDYSELYSHLMRVPKLPASTTVSVNKSETSSQKENIQNRNSQTSKSVPDTVILHDDENEGVISKMPKLSLLGHMTNNKTQVSVTNSSKKRKREPPSPLSKDDVIKKMKSQFNNTLEQIDLDDDDDVTDITDTTSENGSLSNEILRNLGLSGVTVHKVIKDTADDNVITLD</sequence>
<evidence type="ECO:0000256" key="1">
    <source>
        <dbReference type="SAM" id="MobiDB-lite"/>
    </source>
</evidence>
<reference evidence="2" key="1">
    <citation type="journal article" date="2023" name="Insect Mol. Biol.">
        <title>Genome sequencing provides insights into the evolution of gene families encoding plant cell wall-degrading enzymes in longhorned beetles.</title>
        <authorList>
            <person name="Shin N.R."/>
            <person name="Okamura Y."/>
            <person name="Kirsch R."/>
            <person name="Pauchet Y."/>
        </authorList>
    </citation>
    <scope>NUCLEOTIDE SEQUENCE</scope>
    <source>
        <strain evidence="2">MMC_N1</strain>
    </source>
</reference>
<evidence type="ECO:0000313" key="3">
    <source>
        <dbReference type="Proteomes" id="UP001162164"/>
    </source>
</evidence>
<feature type="region of interest" description="Disordered" evidence="1">
    <location>
        <begin position="93"/>
        <end position="120"/>
    </location>
</feature>
<comment type="caution">
    <text evidence="2">The sequence shown here is derived from an EMBL/GenBank/DDBJ whole genome shotgun (WGS) entry which is preliminary data.</text>
</comment>
<protein>
    <submittedName>
        <fullName evidence="2">Uncharacterized protein</fullName>
    </submittedName>
</protein>
<feature type="compositionally biased region" description="Polar residues" evidence="1">
    <location>
        <begin position="148"/>
        <end position="160"/>
    </location>
</feature>
<accession>A0ABQ9J168</accession>
<feature type="region of interest" description="Disordered" evidence="1">
    <location>
        <begin position="148"/>
        <end position="175"/>
    </location>
</feature>
<dbReference type="Proteomes" id="UP001162164">
    <property type="component" value="Unassembled WGS sequence"/>
</dbReference>